<evidence type="ECO:0000259" key="1">
    <source>
        <dbReference type="Pfam" id="PF12776"/>
    </source>
</evidence>
<sequence>MELNSSSASASINSGPITVNKGKSIRKFPQWTPKAESHFIELLVPKVMKGGGLRNDAWSQMTKAMKQLFGDLYDVDRLKSKKKWFLECHDEVDKLFDQSAWSYDKSTRMVQTKPELWSQFIASSDWVKKYRKKVVPEYFNDLEKIFGGGTINDVFSRARGGLTSKRGGLKSTPKGLIWMVLAHLQLMPPHHSREK</sequence>
<reference evidence="3" key="1">
    <citation type="journal article" date="2013" name="Science">
        <title>The Amborella genome and the evolution of flowering plants.</title>
        <authorList>
            <consortium name="Amborella Genome Project"/>
        </authorList>
    </citation>
    <scope>NUCLEOTIDE SEQUENCE [LARGE SCALE GENOMIC DNA]</scope>
</reference>
<dbReference type="Gramene" id="ERN19643">
    <property type="protein sequence ID" value="ERN19643"/>
    <property type="gene ID" value="AMTR_s00062p00154490"/>
</dbReference>
<name>U5DGT8_AMBTC</name>
<gene>
    <name evidence="2" type="ORF">AMTR_s00062p00154490</name>
</gene>
<dbReference type="InterPro" id="IPR024752">
    <property type="entry name" value="Myb/SANT-like_dom"/>
</dbReference>
<dbReference type="HOGENOM" id="CLU_1398092_0_0_1"/>
<keyword evidence="3" id="KW-1185">Reference proteome</keyword>
<accession>U5DGT8</accession>
<organism evidence="2 3">
    <name type="scientific">Amborella trichopoda</name>
    <dbReference type="NCBI Taxonomy" id="13333"/>
    <lineage>
        <taxon>Eukaryota</taxon>
        <taxon>Viridiplantae</taxon>
        <taxon>Streptophyta</taxon>
        <taxon>Embryophyta</taxon>
        <taxon>Tracheophyta</taxon>
        <taxon>Spermatophyta</taxon>
        <taxon>Magnoliopsida</taxon>
        <taxon>Amborellales</taxon>
        <taxon>Amborellaceae</taxon>
        <taxon>Amborella</taxon>
    </lineage>
</organism>
<dbReference type="Pfam" id="PF12776">
    <property type="entry name" value="Myb_DNA-bind_3"/>
    <property type="match status" value="1"/>
</dbReference>
<proteinExistence type="predicted"/>
<dbReference type="EMBL" id="KI392068">
    <property type="protein sequence ID" value="ERN19643.1"/>
    <property type="molecule type" value="Genomic_DNA"/>
</dbReference>
<protein>
    <recommendedName>
        <fullName evidence="1">Myb/SANT-like domain-containing protein</fullName>
    </recommendedName>
</protein>
<evidence type="ECO:0000313" key="3">
    <source>
        <dbReference type="Proteomes" id="UP000017836"/>
    </source>
</evidence>
<feature type="domain" description="Myb/SANT-like" evidence="1">
    <location>
        <begin position="30"/>
        <end position="119"/>
    </location>
</feature>
<dbReference type="PANTHER" id="PTHR46929">
    <property type="entry name" value="EXPRESSED PROTEIN"/>
    <property type="match status" value="1"/>
</dbReference>
<dbReference type="PANTHER" id="PTHR46929:SF33">
    <property type="entry name" value="L10-INTERACTING MYB DOMAIN-CONTAINING PROTEIN-LIKE ISOFORM X1"/>
    <property type="match status" value="1"/>
</dbReference>
<dbReference type="AlphaFoldDB" id="U5DGT8"/>
<dbReference type="Proteomes" id="UP000017836">
    <property type="component" value="Unassembled WGS sequence"/>
</dbReference>
<evidence type="ECO:0000313" key="2">
    <source>
        <dbReference type="EMBL" id="ERN19643.1"/>
    </source>
</evidence>